<comment type="caution">
    <text evidence="2">The sequence shown here is derived from an EMBL/GenBank/DDBJ whole genome shotgun (WGS) entry which is preliminary data.</text>
</comment>
<dbReference type="EMBL" id="JAUCMV010000002">
    <property type="protein sequence ID" value="KAK0414921.1"/>
    <property type="molecule type" value="Genomic_DNA"/>
</dbReference>
<accession>A0AA39HZC3</accession>
<organism evidence="2 3">
    <name type="scientific">Steinernema hermaphroditum</name>
    <dbReference type="NCBI Taxonomy" id="289476"/>
    <lineage>
        <taxon>Eukaryota</taxon>
        <taxon>Metazoa</taxon>
        <taxon>Ecdysozoa</taxon>
        <taxon>Nematoda</taxon>
        <taxon>Chromadorea</taxon>
        <taxon>Rhabditida</taxon>
        <taxon>Tylenchina</taxon>
        <taxon>Panagrolaimomorpha</taxon>
        <taxon>Strongyloidoidea</taxon>
        <taxon>Steinernematidae</taxon>
        <taxon>Steinernema</taxon>
    </lineage>
</organism>
<evidence type="ECO:0000256" key="1">
    <source>
        <dbReference type="SAM" id="MobiDB-lite"/>
    </source>
</evidence>
<gene>
    <name evidence="2" type="ORF">QR680_011678</name>
</gene>
<evidence type="ECO:0000313" key="2">
    <source>
        <dbReference type="EMBL" id="KAK0414921.1"/>
    </source>
</evidence>
<dbReference type="AlphaFoldDB" id="A0AA39HZC3"/>
<reference evidence="2" key="1">
    <citation type="submission" date="2023-06" db="EMBL/GenBank/DDBJ databases">
        <title>Genomic analysis of the entomopathogenic nematode Steinernema hermaphroditum.</title>
        <authorList>
            <person name="Schwarz E.M."/>
            <person name="Heppert J.K."/>
            <person name="Baniya A."/>
            <person name="Schwartz H.T."/>
            <person name="Tan C.-H."/>
            <person name="Antoshechkin I."/>
            <person name="Sternberg P.W."/>
            <person name="Goodrich-Blair H."/>
            <person name="Dillman A.R."/>
        </authorList>
    </citation>
    <scope>NUCLEOTIDE SEQUENCE</scope>
    <source>
        <strain evidence="2">PS9179</strain>
        <tissue evidence="2">Whole animal</tissue>
    </source>
</reference>
<proteinExistence type="predicted"/>
<keyword evidence="3" id="KW-1185">Reference proteome</keyword>
<protein>
    <submittedName>
        <fullName evidence="2">Uncharacterized protein</fullName>
    </submittedName>
</protein>
<name>A0AA39HZC3_9BILA</name>
<evidence type="ECO:0000313" key="3">
    <source>
        <dbReference type="Proteomes" id="UP001175271"/>
    </source>
</evidence>
<feature type="region of interest" description="Disordered" evidence="1">
    <location>
        <begin position="1"/>
        <end position="22"/>
    </location>
</feature>
<sequence length="132" mass="14585">MSHLPTSSAVVHDQEDTEGGARDTTERLLNVIARLESSIDKQGNRDLIICFLSISISSTVIHAESAYDIVLSTLAWDQRYRRSAAIPMSTSVCTPFVKLVFANSHSDALEPPPPSPMFYAVQVSIKSRFIFN</sequence>
<dbReference type="Proteomes" id="UP001175271">
    <property type="component" value="Unassembled WGS sequence"/>
</dbReference>